<keyword evidence="2" id="KW-1185">Reference proteome</keyword>
<sequence length="173" mass="19235">PSSARSLWETMLTSKHKEAVMEVRRHLVEAATKEKLPIKMSMGRVTPEQLCSYVKLFRSNWEALESHCGVLQLGLATAQMLRHPNLARWDSCLAFERLLLQCSCVAGRDATSQHDAATTMFDNVPGGRNVFALPECVRAAVGTPDQSWTLCRLVDTLSSSRPTLVWYLGAVSM</sequence>
<protein>
    <submittedName>
        <fullName evidence="1">Uncharacterized protein</fullName>
    </submittedName>
</protein>
<accession>A0ABV0UGC2</accession>
<name>A0ABV0UGC2_9TELE</name>
<evidence type="ECO:0000313" key="1">
    <source>
        <dbReference type="EMBL" id="MEQ2243515.1"/>
    </source>
</evidence>
<organism evidence="1 2">
    <name type="scientific">Ilyodon furcidens</name>
    <name type="common">goldbreast splitfin</name>
    <dbReference type="NCBI Taxonomy" id="33524"/>
    <lineage>
        <taxon>Eukaryota</taxon>
        <taxon>Metazoa</taxon>
        <taxon>Chordata</taxon>
        <taxon>Craniata</taxon>
        <taxon>Vertebrata</taxon>
        <taxon>Euteleostomi</taxon>
        <taxon>Actinopterygii</taxon>
        <taxon>Neopterygii</taxon>
        <taxon>Teleostei</taxon>
        <taxon>Neoteleostei</taxon>
        <taxon>Acanthomorphata</taxon>
        <taxon>Ovalentaria</taxon>
        <taxon>Atherinomorphae</taxon>
        <taxon>Cyprinodontiformes</taxon>
        <taxon>Goodeidae</taxon>
        <taxon>Ilyodon</taxon>
    </lineage>
</organism>
<proteinExistence type="predicted"/>
<evidence type="ECO:0000313" key="2">
    <source>
        <dbReference type="Proteomes" id="UP001482620"/>
    </source>
</evidence>
<dbReference type="Proteomes" id="UP001482620">
    <property type="component" value="Unassembled WGS sequence"/>
</dbReference>
<feature type="non-terminal residue" evidence="1">
    <location>
        <position position="1"/>
    </location>
</feature>
<gene>
    <name evidence="1" type="ORF">ILYODFUR_007724</name>
</gene>
<reference evidence="1 2" key="1">
    <citation type="submission" date="2021-06" db="EMBL/GenBank/DDBJ databases">
        <authorList>
            <person name="Palmer J.M."/>
        </authorList>
    </citation>
    <scope>NUCLEOTIDE SEQUENCE [LARGE SCALE GENOMIC DNA]</scope>
    <source>
        <strain evidence="2">if_2019</strain>
        <tissue evidence="1">Muscle</tissue>
    </source>
</reference>
<comment type="caution">
    <text evidence="1">The sequence shown here is derived from an EMBL/GenBank/DDBJ whole genome shotgun (WGS) entry which is preliminary data.</text>
</comment>
<dbReference type="EMBL" id="JAHRIQ010070015">
    <property type="protein sequence ID" value="MEQ2243515.1"/>
    <property type="molecule type" value="Genomic_DNA"/>
</dbReference>